<protein>
    <submittedName>
        <fullName evidence="5">Transcriptional regulator, MarR family</fullName>
    </submittedName>
</protein>
<evidence type="ECO:0000256" key="2">
    <source>
        <dbReference type="ARBA" id="ARBA00023125"/>
    </source>
</evidence>
<reference evidence="5 6" key="1">
    <citation type="submission" date="2009-01" db="EMBL/GenBank/DDBJ databases">
        <authorList>
            <person name="Fulton L."/>
            <person name="Clifton S."/>
            <person name="Chinwalla A.T."/>
            <person name="Mitreva M."/>
            <person name="Sodergren E."/>
            <person name="Weinstock G."/>
            <person name="Clifton S."/>
            <person name="Dooling D.J."/>
            <person name="Fulton B."/>
            <person name="Minx P."/>
            <person name="Pepin K.H."/>
            <person name="Johnson M."/>
            <person name="Bhonagiri V."/>
            <person name="Nash W.E."/>
            <person name="Mardis E.R."/>
            <person name="Wilson R.K."/>
        </authorList>
    </citation>
    <scope>NUCLEOTIDE SEQUENCE [LARGE SCALE GENOMIC DNA]</scope>
    <source>
        <strain evidence="5 6">ATCC 33806</strain>
    </source>
</reference>
<keyword evidence="3" id="KW-0804">Transcription</keyword>
<proteinExistence type="predicted"/>
<dbReference type="InterPro" id="IPR036390">
    <property type="entry name" value="WH_DNA-bd_sf"/>
</dbReference>
<dbReference type="PANTHER" id="PTHR42756">
    <property type="entry name" value="TRANSCRIPTIONAL REGULATOR, MARR"/>
    <property type="match status" value="1"/>
</dbReference>
<dbReference type="HOGENOM" id="CLU_083287_15_1_11"/>
<dbReference type="PANTHER" id="PTHR42756:SF1">
    <property type="entry name" value="TRANSCRIPTIONAL REPRESSOR OF EMRAB OPERON"/>
    <property type="match status" value="1"/>
</dbReference>
<gene>
    <name evidence="5" type="ORF">CORMATOL_00041</name>
</gene>
<comment type="caution">
    <text evidence="5">The sequence shown here is derived from an EMBL/GenBank/DDBJ whole genome shotgun (WGS) entry which is preliminary data.</text>
</comment>
<dbReference type="Gene3D" id="1.10.10.10">
    <property type="entry name" value="Winged helix-like DNA-binding domain superfamily/Winged helix DNA-binding domain"/>
    <property type="match status" value="1"/>
</dbReference>
<evidence type="ECO:0000313" key="5">
    <source>
        <dbReference type="EMBL" id="EEG28389.1"/>
    </source>
</evidence>
<dbReference type="PRINTS" id="PR00598">
    <property type="entry name" value="HTHMARR"/>
</dbReference>
<dbReference type="Pfam" id="PF01047">
    <property type="entry name" value="MarR"/>
    <property type="match status" value="1"/>
</dbReference>
<accession>C0DZA3</accession>
<dbReference type="GO" id="GO:0003700">
    <property type="term" value="F:DNA-binding transcription factor activity"/>
    <property type="evidence" value="ECO:0007669"/>
    <property type="project" value="InterPro"/>
</dbReference>
<keyword evidence="2" id="KW-0238">DNA-binding</keyword>
<dbReference type="InterPro" id="IPR036388">
    <property type="entry name" value="WH-like_DNA-bd_sf"/>
</dbReference>
<evidence type="ECO:0000313" key="6">
    <source>
        <dbReference type="Proteomes" id="UP000006247"/>
    </source>
</evidence>
<dbReference type="PROSITE" id="PS50995">
    <property type="entry name" value="HTH_MARR_2"/>
    <property type="match status" value="1"/>
</dbReference>
<dbReference type="EMBL" id="ACEB01000001">
    <property type="protein sequence ID" value="EEG28389.1"/>
    <property type="molecule type" value="Genomic_DNA"/>
</dbReference>
<keyword evidence="1" id="KW-0805">Transcription regulation</keyword>
<name>C0DZA3_9CORY</name>
<dbReference type="SUPFAM" id="SSF46785">
    <property type="entry name" value="Winged helix' DNA-binding domain"/>
    <property type="match status" value="1"/>
</dbReference>
<evidence type="ECO:0000256" key="1">
    <source>
        <dbReference type="ARBA" id="ARBA00023015"/>
    </source>
</evidence>
<organism evidence="5 6">
    <name type="scientific">Corynebacterium matruchotii ATCC 33806</name>
    <dbReference type="NCBI Taxonomy" id="566549"/>
    <lineage>
        <taxon>Bacteria</taxon>
        <taxon>Bacillati</taxon>
        <taxon>Actinomycetota</taxon>
        <taxon>Actinomycetes</taxon>
        <taxon>Mycobacteriales</taxon>
        <taxon>Corynebacteriaceae</taxon>
        <taxon>Corynebacterium</taxon>
    </lineage>
</organism>
<feature type="domain" description="HTH marR-type" evidence="4">
    <location>
        <begin position="9"/>
        <end position="144"/>
    </location>
</feature>
<sequence length="175" mass="19602">MCFMTSQAHRELAARIRPALTKLYVLYFRLAETSDLTGPQLTILSRLDNEGPARISQIAKAEGIRMPTASNALHQLEDRGMIERIREETDRRGVKVQLTPFGKSELERVGNERTAYLANMLAALPEEKLGDITKLANLINELSEAYDTEEALKAFEKASRRSNVQAILDGTLDNN</sequence>
<dbReference type="AlphaFoldDB" id="C0DZA3"/>
<dbReference type="GO" id="GO:0003677">
    <property type="term" value="F:DNA binding"/>
    <property type="evidence" value="ECO:0007669"/>
    <property type="project" value="UniProtKB-KW"/>
</dbReference>
<dbReference type="SMART" id="SM00347">
    <property type="entry name" value="HTH_MARR"/>
    <property type="match status" value="1"/>
</dbReference>
<evidence type="ECO:0000256" key="3">
    <source>
        <dbReference type="ARBA" id="ARBA00023163"/>
    </source>
</evidence>
<evidence type="ECO:0000259" key="4">
    <source>
        <dbReference type="PROSITE" id="PS50995"/>
    </source>
</evidence>
<dbReference type="InterPro" id="IPR000835">
    <property type="entry name" value="HTH_MarR-typ"/>
</dbReference>
<dbReference type="Proteomes" id="UP000006247">
    <property type="component" value="Unassembled WGS sequence"/>
</dbReference>